<dbReference type="GeneTree" id="ENSGT01030000234517"/>
<dbReference type="GO" id="GO:0005856">
    <property type="term" value="C:cytoskeleton"/>
    <property type="evidence" value="ECO:0007669"/>
    <property type="project" value="TreeGrafter"/>
</dbReference>
<dbReference type="AlphaFoldDB" id="A0A4W5LUU3"/>
<name>A0A4W5LUU3_9TELE</name>
<keyword evidence="2" id="KW-0418">Kinase</keyword>
<dbReference type="GO" id="GO:0004674">
    <property type="term" value="F:protein serine/threonine kinase activity"/>
    <property type="evidence" value="ECO:0007669"/>
    <property type="project" value="UniProtKB-KW"/>
</dbReference>
<reference evidence="5" key="2">
    <citation type="submission" date="2025-08" db="UniProtKB">
        <authorList>
            <consortium name="Ensembl"/>
        </authorList>
    </citation>
    <scope>IDENTIFICATION</scope>
</reference>
<protein>
    <submittedName>
        <fullName evidence="5">Uncharacterized protein</fullName>
    </submittedName>
</protein>
<dbReference type="Proteomes" id="UP000314982">
    <property type="component" value="Unassembled WGS sequence"/>
</dbReference>
<organism evidence="5 6">
    <name type="scientific">Hucho hucho</name>
    <name type="common">huchen</name>
    <dbReference type="NCBI Taxonomy" id="62062"/>
    <lineage>
        <taxon>Eukaryota</taxon>
        <taxon>Metazoa</taxon>
        <taxon>Chordata</taxon>
        <taxon>Craniata</taxon>
        <taxon>Vertebrata</taxon>
        <taxon>Euteleostomi</taxon>
        <taxon>Actinopterygii</taxon>
        <taxon>Neopterygii</taxon>
        <taxon>Teleostei</taxon>
        <taxon>Protacanthopterygii</taxon>
        <taxon>Salmoniformes</taxon>
        <taxon>Salmonidae</taxon>
        <taxon>Salmoninae</taxon>
        <taxon>Hucho</taxon>
    </lineage>
</organism>
<dbReference type="Gene3D" id="3.30.200.20">
    <property type="entry name" value="Phosphorylase Kinase, domain 1"/>
    <property type="match status" value="1"/>
</dbReference>
<keyword evidence="2" id="KW-0808">Transferase</keyword>
<evidence type="ECO:0000256" key="3">
    <source>
        <dbReference type="SAM" id="MobiDB-lite"/>
    </source>
</evidence>
<reference evidence="6" key="1">
    <citation type="submission" date="2018-06" db="EMBL/GenBank/DDBJ databases">
        <title>Genome assembly of Danube salmon.</title>
        <authorList>
            <person name="Macqueen D.J."/>
            <person name="Gundappa M.K."/>
        </authorList>
    </citation>
    <scope>NUCLEOTIDE SEQUENCE [LARGE SCALE GENOMIC DNA]</scope>
</reference>
<dbReference type="GO" id="GO:0031032">
    <property type="term" value="P:actomyosin structure organization"/>
    <property type="evidence" value="ECO:0007669"/>
    <property type="project" value="TreeGrafter"/>
</dbReference>
<feature type="chain" id="PRO_5021369903" evidence="4">
    <location>
        <begin position="34"/>
        <end position="195"/>
    </location>
</feature>
<keyword evidence="1" id="KW-0723">Serine/threonine-protein kinase</keyword>
<dbReference type="GO" id="GO:0005737">
    <property type="term" value="C:cytoplasm"/>
    <property type="evidence" value="ECO:0007669"/>
    <property type="project" value="TreeGrafter"/>
</dbReference>
<accession>A0A4W5LUU3</accession>
<evidence type="ECO:0000313" key="6">
    <source>
        <dbReference type="Proteomes" id="UP000314982"/>
    </source>
</evidence>
<keyword evidence="4" id="KW-0732">Signal</keyword>
<dbReference type="Ensembl" id="ENSHHUT00000030987.1">
    <property type="protein sequence ID" value="ENSHHUP00000029752.1"/>
    <property type="gene ID" value="ENSHHUG00000018962.1"/>
</dbReference>
<evidence type="ECO:0000313" key="5">
    <source>
        <dbReference type="Ensembl" id="ENSHHUP00000029752.1"/>
    </source>
</evidence>
<feature type="region of interest" description="Disordered" evidence="3">
    <location>
        <begin position="72"/>
        <end position="92"/>
    </location>
</feature>
<feature type="signal peptide" evidence="4">
    <location>
        <begin position="1"/>
        <end position="33"/>
    </location>
</feature>
<dbReference type="InterPro" id="IPR050839">
    <property type="entry name" value="Rho-assoc_Ser/Thr_Kinase"/>
</dbReference>
<proteinExistence type="predicted"/>
<reference evidence="5" key="3">
    <citation type="submission" date="2025-09" db="UniProtKB">
        <authorList>
            <consortium name="Ensembl"/>
        </authorList>
    </citation>
    <scope>IDENTIFICATION</scope>
</reference>
<evidence type="ECO:0000256" key="1">
    <source>
        <dbReference type="ARBA" id="ARBA00022527"/>
    </source>
</evidence>
<evidence type="ECO:0000256" key="2">
    <source>
        <dbReference type="ARBA" id="ARBA00022777"/>
    </source>
</evidence>
<sequence>GLFGCSTLTNLTPPPLWLFSVSVCLFLSPPTQQDIAPPVTHSGFTGQHLPFVGFTYTTDSCFSDRGSVNRAVLSDGSSQDGGGEERVPPDQEGGLEVEAFERRIRRLEQEKQELNRKLQESTQAVQSLHGPGRGASTLGRDKEMKKLNEEIDRLKKKLAGQCSLCNPIWQCPTSQLVWQPNTVWAFTPGLSRTHR</sequence>
<keyword evidence="6" id="KW-1185">Reference proteome</keyword>
<dbReference type="PANTHER" id="PTHR22988">
    <property type="entry name" value="MYOTONIC DYSTROPHY S/T KINASE-RELATED"/>
    <property type="match status" value="1"/>
</dbReference>
<feature type="region of interest" description="Disordered" evidence="3">
    <location>
        <begin position="119"/>
        <end position="142"/>
    </location>
</feature>
<evidence type="ECO:0000256" key="4">
    <source>
        <dbReference type="SAM" id="SignalP"/>
    </source>
</evidence>
<dbReference type="PANTHER" id="PTHR22988:SF79">
    <property type="entry name" value="LOW QUALITY PROTEIN: MYOTONIN-PROTEIN KINASE"/>
    <property type="match status" value="1"/>
</dbReference>